<dbReference type="PANTHER" id="PTHR11069:SF23">
    <property type="entry name" value="LYSOSOMAL ACID GLUCOSYLCERAMIDASE"/>
    <property type="match status" value="1"/>
</dbReference>
<comment type="similarity">
    <text evidence="1">Belongs to the glycosyl hydrolase 30 family.</text>
</comment>
<reference evidence="6" key="1">
    <citation type="submission" date="2019-08" db="EMBL/GenBank/DDBJ databases">
        <authorList>
            <person name="Kucharzyk K."/>
            <person name="Murdoch R.W."/>
            <person name="Higgins S."/>
            <person name="Loffler F."/>
        </authorList>
    </citation>
    <scope>NUCLEOTIDE SEQUENCE</scope>
</reference>
<dbReference type="PROSITE" id="PS51257">
    <property type="entry name" value="PROKAR_LIPOPROTEIN"/>
    <property type="match status" value="1"/>
</dbReference>
<evidence type="ECO:0008006" key="7">
    <source>
        <dbReference type="Google" id="ProtNLM"/>
    </source>
</evidence>
<evidence type="ECO:0000256" key="1">
    <source>
        <dbReference type="ARBA" id="ARBA00005382"/>
    </source>
</evidence>
<dbReference type="InterPro" id="IPR013780">
    <property type="entry name" value="Glyco_hydro_b"/>
</dbReference>
<dbReference type="Pfam" id="PF02055">
    <property type="entry name" value="Glyco_hydro_30"/>
    <property type="match status" value="1"/>
</dbReference>
<evidence type="ECO:0000256" key="2">
    <source>
        <dbReference type="ARBA" id="ARBA00022729"/>
    </source>
</evidence>
<sequence length="488" mass="54823">MRISKLTTHMAGLGLATSILFSACTAQKNVNAFVTTADQSMVFKPLSIPLDNGSSADVNTIVLNPAVKFQEMDGFGAAITGSTCYNLLKMNPEDRTALLKETFDPVDGMGYSYIRISMGCSDFSMDEYTHCDSVGIENFAIHELDKRDLFPILKEILAINPKVKIMSSPWTPPIWMKVNNLKDLKPFPSWVDGQLNPAYYQDYATYFVKFIQAMEKEGFMIESTTIQNEPLNRGNSASLFMTWQEQRDFIKTALGPAFKAAGIKTKIVAYDHNYNYDYPDKEECADQVGYPEHIYADADAAQYIDGAAFHAYGGDKSEMLRIHTVRPDKNLYFTEISIGEWGDGYSFANDLMWNMREVGIGTINNFCKAVMVWNLMLDENHAPYRPHGCNMCLGAIDISSKDYKTMVKNSHYYAMGHLSKVIKPGAFRIETKGMQQDGVYYTAVLNPDGTYGLVLQNDTDVEVDIRVSVDEQTFNCKVPSKSVSSFIW</sequence>
<feature type="domain" description="Glycosyl hydrolase family 30 TIM-barrel" evidence="4">
    <location>
        <begin position="73"/>
        <end position="422"/>
    </location>
</feature>
<dbReference type="InterPro" id="IPR033453">
    <property type="entry name" value="Glyco_hydro_30_TIM-barrel"/>
</dbReference>
<accession>A0A644US82</accession>
<dbReference type="Gene3D" id="2.60.40.1180">
    <property type="entry name" value="Golgi alpha-mannosidase II"/>
    <property type="match status" value="1"/>
</dbReference>
<protein>
    <recommendedName>
        <fullName evidence="7">Glucosylceramidase</fullName>
    </recommendedName>
</protein>
<gene>
    <name evidence="6" type="ORF">SDC9_27590</name>
</gene>
<evidence type="ECO:0000259" key="4">
    <source>
        <dbReference type="Pfam" id="PF02055"/>
    </source>
</evidence>
<evidence type="ECO:0000259" key="5">
    <source>
        <dbReference type="Pfam" id="PF17189"/>
    </source>
</evidence>
<dbReference type="GO" id="GO:0006680">
    <property type="term" value="P:glucosylceramide catabolic process"/>
    <property type="evidence" value="ECO:0007669"/>
    <property type="project" value="TreeGrafter"/>
</dbReference>
<dbReference type="Pfam" id="PF17189">
    <property type="entry name" value="Glyco_hydro_30C"/>
    <property type="match status" value="1"/>
</dbReference>
<dbReference type="Gene3D" id="3.20.20.80">
    <property type="entry name" value="Glycosidases"/>
    <property type="match status" value="1"/>
</dbReference>
<dbReference type="PRINTS" id="PR00843">
    <property type="entry name" value="GLHYDRLASE30"/>
</dbReference>
<dbReference type="AlphaFoldDB" id="A0A644US82"/>
<feature type="domain" description="Glycosyl hydrolase family 30 beta sandwich" evidence="5">
    <location>
        <begin position="425"/>
        <end position="486"/>
    </location>
</feature>
<organism evidence="6">
    <name type="scientific">bioreactor metagenome</name>
    <dbReference type="NCBI Taxonomy" id="1076179"/>
    <lineage>
        <taxon>unclassified sequences</taxon>
        <taxon>metagenomes</taxon>
        <taxon>ecological metagenomes</taxon>
    </lineage>
</organism>
<dbReference type="InterPro" id="IPR033452">
    <property type="entry name" value="GH30_C"/>
</dbReference>
<evidence type="ECO:0000313" key="6">
    <source>
        <dbReference type="EMBL" id="MPL81662.1"/>
    </source>
</evidence>
<comment type="caution">
    <text evidence="6">The sequence shown here is derived from an EMBL/GenBank/DDBJ whole genome shotgun (WGS) entry which is preliminary data.</text>
</comment>
<dbReference type="InterPro" id="IPR017853">
    <property type="entry name" value="GH"/>
</dbReference>
<name>A0A644US82_9ZZZZ</name>
<keyword evidence="3" id="KW-0378">Hydrolase</keyword>
<dbReference type="EMBL" id="VSSQ01000152">
    <property type="protein sequence ID" value="MPL81662.1"/>
    <property type="molecule type" value="Genomic_DNA"/>
</dbReference>
<proteinExistence type="inferred from homology"/>
<dbReference type="SUPFAM" id="SSF51445">
    <property type="entry name" value="(Trans)glycosidases"/>
    <property type="match status" value="1"/>
</dbReference>
<keyword evidence="2" id="KW-0732">Signal</keyword>
<dbReference type="GO" id="GO:0016020">
    <property type="term" value="C:membrane"/>
    <property type="evidence" value="ECO:0007669"/>
    <property type="project" value="GOC"/>
</dbReference>
<evidence type="ECO:0000256" key="3">
    <source>
        <dbReference type="ARBA" id="ARBA00022801"/>
    </source>
</evidence>
<dbReference type="PANTHER" id="PTHR11069">
    <property type="entry name" value="GLUCOSYLCERAMIDASE"/>
    <property type="match status" value="1"/>
</dbReference>
<dbReference type="GO" id="GO:0004348">
    <property type="term" value="F:glucosylceramidase activity"/>
    <property type="evidence" value="ECO:0007669"/>
    <property type="project" value="InterPro"/>
</dbReference>
<dbReference type="InterPro" id="IPR001139">
    <property type="entry name" value="Glyco_hydro_30"/>
</dbReference>